<dbReference type="Gene3D" id="3.40.50.410">
    <property type="entry name" value="von Willebrand factor, type A domain"/>
    <property type="match status" value="1"/>
</dbReference>
<reference evidence="1" key="1">
    <citation type="journal article" date="2019" name="Sci. Rep.">
        <title>Draft genome of Tanacetum cinerariifolium, the natural source of mosquito coil.</title>
        <authorList>
            <person name="Yamashiro T."/>
            <person name="Shiraishi A."/>
            <person name="Satake H."/>
            <person name="Nakayama K."/>
        </authorList>
    </citation>
    <scope>NUCLEOTIDE SEQUENCE</scope>
</reference>
<proteinExistence type="predicted"/>
<gene>
    <name evidence="1" type="ORF">Tci_659933</name>
</gene>
<feature type="non-terminal residue" evidence="1">
    <location>
        <position position="61"/>
    </location>
</feature>
<dbReference type="InterPro" id="IPR036465">
    <property type="entry name" value="vWFA_dom_sf"/>
</dbReference>
<dbReference type="EMBL" id="BKCJ010506091">
    <property type="protein sequence ID" value="GFA87961.1"/>
    <property type="molecule type" value="Genomic_DNA"/>
</dbReference>
<accession>A0A699KF34</accession>
<organism evidence="1">
    <name type="scientific">Tanacetum cinerariifolium</name>
    <name type="common">Dalmatian daisy</name>
    <name type="synonym">Chrysanthemum cinerariifolium</name>
    <dbReference type="NCBI Taxonomy" id="118510"/>
    <lineage>
        <taxon>Eukaryota</taxon>
        <taxon>Viridiplantae</taxon>
        <taxon>Streptophyta</taxon>
        <taxon>Embryophyta</taxon>
        <taxon>Tracheophyta</taxon>
        <taxon>Spermatophyta</taxon>
        <taxon>Magnoliopsida</taxon>
        <taxon>eudicotyledons</taxon>
        <taxon>Gunneridae</taxon>
        <taxon>Pentapetalae</taxon>
        <taxon>asterids</taxon>
        <taxon>campanulids</taxon>
        <taxon>Asterales</taxon>
        <taxon>Asteraceae</taxon>
        <taxon>Asteroideae</taxon>
        <taxon>Anthemideae</taxon>
        <taxon>Anthemidinae</taxon>
        <taxon>Tanacetum</taxon>
    </lineage>
</organism>
<name>A0A699KF34_TANCI</name>
<sequence length="61" mass="6997">MFKTNNSSSSTKEAKAEAIIICLDSGEWMENTKSPMFMEQVSAMQYYCQKKFKHNPRTIVG</sequence>
<comment type="caution">
    <text evidence="1">The sequence shown here is derived from an EMBL/GenBank/DDBJ whole genome shotgun (WGS) entry which is preliminary data.</text>
</comment>
<protein>
    <submittedName>
        <fullName evidence="1">Dehydroascorbate reductase 2</fullName>
    </submittedName>
</protein>
<evidence type="ECO:0000313" key="1">
    <source>
        <dbReference type="EMBL" id="GFA87961.1"/>
    </source>
</evidence>
<dbReference type="AlphaFoldDB" id="A0A699KF34"/>